<dbReference type="EMBL" id="JYFN01000097">
    <property type="protein sequence ID" value="KJE19568.1"/>
    <property type="molecule type" value="Genomic_DNA"/>
</dbReference>
<evidence type="ECO:0000313" key="3">
    <source>
        <dbReference type="Proteomes" id="UP000032545"/>
    </source>
</evidence>
<comment type="caution">
    <text evidence="2">The sequence shown here is derived from an EMBL/GenBank/DDBJ whole genome shotgun (WGS) entry which is preliminary data.</text>
</comment>
<dbReference type="PATRIC" id="fig|1502723.3.peg.7128"/>
<gene>
    <name evidence="2" type="ORF">FF36_06163</name>
</gene>
<accession>A0A0D8B5J8</accession>
<reference evidence="2 3" key="2">
    <citation type="journal article" date="2016" name="Genome Announc.">
        <title>Permanent Draft Genome Sequences for Two Variants of Frankia sp. Strain CpI1, the First Frankia Strain Isolated from Root Nodules of Comptonia peregrina.</title>
        <authorList>
            <person name="Oshone R."/>
            <person name="Hurst S.G.IV."/>
            <person name="Abebe-Akele F."/>
            <person name="Simpson S."/>
            <person name="Morris K."/>
            <person name="Thomas W.K."/>
            <person name="Tisa L.S."/>
        </authorList>
    </citation>
    <scope>NUCLEOTIDE SEQUENCE [LARGE SCALE GENOMIC DNA]</scope>
    <source>
        <strain evidence="3">CpI1-S</strain>
    </source>
</reference>
<protein>
    <submittedName>
        <fullName evidence="2">Uncharacterized protein</fullName>
    </submittedName>
</protein>
<sequence length="71" mass="7517">MRRRLRRGRSHESREGLAERDSVEAAGGIAGVLAYASVLVASSGSPDSDAREVLNKWRSLSGSAVGDFAKS</sequence>
<feature type="region of interest" description="Disordered" evidence="1">
    <location>
        <begin position="1"/>
        <end position="21"/>
    </location>
</feature>
<organism evidence="2 3">
    <name type="scientific">Frankia torreyi</name>
    <dbReference type="NCBI Taxonomy" id="1856"/>
    <lineage>
        <taxon>Bacteria</taxon>
        <taxon>Bacillati</taxon>
        <taxon>Actinomycetota</taxon>
        <taxon>Actinomycetes</taxon>
        <taxon>Frankiales</taxon>
        <taxon>Frankiaceae</taxon>
        <taxon>Frankia</taxon>
    </lineage>
</organism>
<proteinExistence type="predicted"/>
<feature type="compositionally biased region" description="Basic and acidic residues" evidence="1">
    <location>
        <begin position="10"/>
        <end position="21"/>
    </location>
</feature>
<evidence type="ECO:0000256" key="1">
    <source>
        <dbReference type="SAM" id="MobiDB-lite"/>
    </source>
</evidence>
<evidence type="ECO:0000313" key="2">
    <source>
        <dbReference type="EMBL" id="KJE19568.1"/>
    </source>
</evidence>
<dbReference type="AlphaFoldDB" id="A0A0D8B5J8"/>
<reference evidence="3" key="1">
    <citation type="submission" date="2015-02" db="EMBL/GenBank/DDBJ databases">
        <title>Draft Genome of Frankia sp. CpI1-S.</title>
        <authorList>
            <person name="Oshone R.T."/>
            <person name="Ngom M."/>
            <person name="Ghodhbane-Gtari F."/>
            <person name="Gtari M."/>
            <person name="Morris K."/>
            <person name="Thomas K."/>
            <person name="Sen A."/>
            <person name="Tisa L.S."/>
        </authorList>
    </citation>
    <scope>NUCLEOTIDE SEQUENCE [LARGE SCALE GENOMIC DNA]</scope>
    <source>
        <strain evidence="3">CpI1-S</strain>
    </source>
</reference>
<dbReference type="Proteomes" id="UP000032545">
    <property type="component" value="Unassembled WGS sequence"/>
</dbReference>
<keyword evidence="3" id="KW-1185">Reference proteome</keyword>
<name>A0A0D8B5J8_9ACTN</name>